<sequence>MAKQQAPKVAPSAEEQAAAPYSVIKPFRDINNWDLEHKAGDDVSHFDQDRLDSLVERGLIQPPFTEDSGAGDENPD</sequence>
<gene>
    <name evidence="2" type="ORF">DYBT9623_04415</name>
</gene>
<dbReference type="Proteomes" id="UP000679725">
    <property type="component" value="Unassembled WGS sequence"/>
</dbReference>
<evidence type="ECO:0000313" key="2">
    <source>
        <dbReference type="EMBL" id="CAG5072875.1"/>
    </source>
</evidence>
<feature type="region of interest" description="Disordered" evidence="1">
    <location>
        <begin position="1"/>
        <end position="21"/>
    </location>
</feature>
<accession>A0ABM8UVP9</accession>
<evidence type="ECO:0000256" key="1">
    <source>
        <dbReference type="SAM" id="MobiDB-lite"/>
    </source>
</evidence>
<name>A0ABM8UVP9_9BACT</name>
<keyword evidence="3" id="KW-1185">Reference proteome</keyword>
<organism evidence="2 3">
    <name type="scientific">Dyadobacter linearis</name>
    <dbReference type="NCBI Taxonomy" id="2823330"/>
    <lineage>
        <taxon>Bacteria</taxon>
        <taxon>Pseudomonadati</taxon>
        <taxon>Bacteroidota</taxon>
        <taxon>Cytophagia</taxon>
        <taxon>Cytophagales</taxon>
        <taxon>Spirosomataceae</taxon>
        <taxon>Dyadobacter</taxon>
    </lineage>
</organism>
<comment type="caution">
    <text evidence="2">The sequence shown here is derived from an EMBL/GenBank/DDBJ whole genome shotgun (WGS) entry which is preliminary data.</text>
</comment>
<dbReference type="RefSeq" id="WP_215235694.1">
    <property type="nucleotide sequence ID" value="NZ_CAJRAU010000007.1"/>
</dbReference>
<feature type="region of interest" description="Disordered" evidence="1">
    <location>
        <begin position="57"/>
        <end position="76"/>
    </location>
</feature>
<evidence type="ECO:0000313" key="3">
    <source>
        <dbReference type="Proteomes" id="UP000679725"/>
    </source>
</evidence>
<proteinExistence type="predicted"/>
<dbReference type="EMBL" id="CAJRAU010000007">
    <property type="protein sequence ID" value="CAG5072875.1"/>
    <property type="molecule type" value="Genomic_DNA"/>
</dbReference>
<reference evidence="2 3" key="1">
    <citation type="submission" date="2021-04" db="EMBL/GenBank/DDBJ databases">
        <authorList>
            <person name="Rodrigo-Torres L."/>
            <person name="Arahal R. D."/>
            <person name="Lucena T."/>
        </authorList>
    </citation>
    <scope>NUCLEOTIDE SEQUENCE [LARGE SCALE GENOMIC DNA]</scope>
    <source>
        <strain evidence="2 3">CECT 9623</strain>
    </source>
</reference>
<protein>
    <submittedName>
        <fullName evidence="2">Uncharacterized protein</fullName>
    </submittedName>
</protein>